<comment type="caution">
    <text evidence="11">The sequence shown here is derived from an EMBL/GenBank/DDBJ whole genome shotgun (WGS) entry which is preliminary data.</text>
</comment>
<keyword evidence="4 7" id="KW-0479">Metal-binding</keyword>
<feature type="domain" description="Alpha-D-phosphohexomutase alpha/beta/alpha" evidence="9">
    <location>
        <begin position="213"/>
        <end position="312"/>
    </location>
</feature>
<evidence type="ECO:0000256" key="5">
    <source>
        <dbReference type="ARBA" id="ARBA00022842"/>
    </source>
</evidence>
<evidence type="ECO:0000259" key="9">
    <source>
        <dbReference type="Pfam" id="PF02879"/>
    </source>
</evidence>
<dbReference type="Gene3D" id="3.30.310.50">
    <property type="entry name" value="Alpha-D-phosphohexomutase, C-terminal domain"/>
    <property type="match status" value="1"/>
</dbReference>
<comment type="cofactor">
    <cofactor evidence="1">
        <name>Mg(2+)</name>
        <dbReference type="ChEBI" id="CHEBI:18420"/>
    </cofactor>
</comment>
<evidence type="ECO:0000256" key="6">
    <source>
        <dbReference type="ARBA" id="ARBA00023235"/>
    </source>
</evidence>
<feature type="domain" description="Alpha-D-phosphohexomutase alpha/beta/alpha" evidence="8">
    <location>
        <begin position="48"/>
        <end position="185"/>
    </location>
</feature>
<dbReference type="InterPro" id="IPR016066">
    <property type="entry name" value="A-D-PHexomutase_CS"/>
</dbReference>
<name>A0A9D1UHF4_9BACT</name>
<evidence type="ECO:0000259" key="10">
    <source>
        <dbReference type="Pfam" id="PF02880"/>
    </source>
</evidence>
<organism evidence="11 12">
    <name type="scientific">Candidatus Onthomorpha intestinigallinarum</name>
    <dbReference type="NCBI Taxonomy" id="2840880"/>
    <lineage>
        <taxon>Bacteria</taxon>
        <taxon>Pseudomonadati</taxon>
        <taxon>Bacteroidota</taxon>
        <taxon>Bacteroidia</taxon>
        <taxon>Bacteroidales</taxon>
        <taxon>Candidatus Onthomorpha</taxon>
    </lineage>
</organism>
<dbReference type="InterPro" id="IPR005841">
    <property type="entry name" value="Alpha-D-phosphohexomutase_SF"/>
</dbReference>
<dbReference type="EMBL" id="DXGG01000012">
    <property type="protein sequence ID" value="HIW86716.1"/>
    <property type="molecule type" value="Genomic_DNA"/>
</dbReference>
<evidence type="ECO:0000313" key="12">
    <source>
        <dbReference type="Proteomes" id="UP000824267"/>
    </source>
</evidence>
<evidence type="ECO:0000256" key="1">
    <source>
        <dbReference type="ARBA" id="ARBA00001946"/>
    </source>
</evidence>
<evidence type="ECO:0000259" key="8">
    <source>
        <dbReference type="Pfam" id="PF02878"/>
    </source>
</evidence>
<dbReference type="SUPFAM" id="SSF53738">
    <property type="entry name" value="Phosphoglucomutase, first 3 domains"/>
    <property type="match status" value="3"/>
</dbReference>
<dbReference type="AlphaFoldDB" id="A0A9D1UHF4"/>
<feature type="domain" description="Alpha-D-phosphohexomutase alpha/beta/alpha" evidence="10">
    <location>
        <begin position="324"/>
        <end position="448"/>
    </location>
</feature>
<dbReference type="GO" id="GO:0008973">
    <property type="term" value="F:phosphopentomutase activity"/>
    <property type="evidence" value="ECO:0007669"/>
    <property type="project" value="TreeGrafter"/>
</dbReference>
<reference evidence="11" key="1">
    <citation type="journal article" date="2021" name="PeerJ">
        <title>Extensive microbial diversity within the chicken gut microbiome revealed by metagenomics and culture.</title>
        <authorList>
            <person name="Gilroy R."/>
            <person name="Ravi A."/>
            <person name="Getino M."/>
            <person name="Pursley I."/>
            <person name="Horton D.L."/>
            <person name="Alikhan N.F."/>
            <person name="Baker D."/>
            <person name="Gharbi K."/>
            <person name="Hall N."/>
            <person name="Watson M."/>
            <person name="Adriaenssens E.M."/>
            <person name="Foster-Nyarko E."/>
            <person name="Jarju S."/>
            <person name="Secka A."/>
            <person name="Antonio M."/>
            <person name="Oren A."/>
            <person name="Chaudhuri R.R."/>
            <person name="La Ragione R."/>
            <person name="Hildebrand F."/>
            <person name="Pallen M.J."/>
        </authorList>
    </citation>
    <scope>NUCLEOTIDE SEQUENCE</scope>
    <source>
        <strain evidence="11">Gambia16-930</strain>
    </source>
</reference>
<dbReference type="GO" id="GO:0005975">
    <property type="term" value="P:carbohydrate metabolic process"/>
    <property type="evidence" value="ECO:0007669"/>
    <property type="project" value="InterPro"/>
</dbReference>
<dbReference type="SUPFAM" id="SSF55957">
    <property type="entry name" value="Phosphoglucomutase, C-terminal domain"/>
    <property type="match status" value="1"/>
</dbReference>
<proteinExistence type="inferred from homology"/>
<sequence>MAQLDVVACRNAEKWLESSIEESIKQEIRSMKESNVEEFNDAFYKTLEFGTGGLRGIMGIGTNRMNIYTVSMTTQGFCDYIKEQNPGKEIKTVISHDCRNNSKDFALITARVMAANGFKVFLFEELRPTPELSFAVRELCADAGVMITASHNPKEYNGYKAYWNDGAQLTAPHDVLVIEKVNAITDIAQVKIQNDNSNITFIGEDMDNKYLQMVHSLSMNRNVSAGNKNLKIVYTPLHGTGIMLVPKALRMYGFNNVHLVEAQSICDGNFPTCVSPNPEEPAALDMGLKLAKQINADMLLATDPDADRVATAVRNKRNEWITINGNQMVSLLTYYLLERRKEQNMLKQNDFVINTVVTTDLVKEIAKSFNVKCYSVLTGFKHIAATIRNLQGKERYIGGGEESYGYLIGDSVRDKDSVSACCILAEMAEWASKKGWTLYELLLDIYMKYGFYHEEQVSIVRKGKSGAAQIKQMMSDFRNNPPEKIDGTRVADIIDYLNTDVTHLPESNVLQYLLEDGCKVSVRPSGTEPKIKFYFSVRLECNAQSDFQSLRTKALEKIDRIKREMNL</sequence>
<dbReference type="Pfam" id="PF02879">
    <property type="entry name" value="PGM_PMM_II"/>
    <property type="match status" value="1"/>
</dbReference>
<dbReference type="GO" id="GO:0000287">
    <property type="term" value="F:magnesium ion binding"/>
    <property type="evidence" value="ECO:0007669"/>
    <property type="project" value="InterPro"/>
</dbReference>
<dbReference type="Pfam" id="PF02880">
    <property type="entry name" value="PGM_PMM_III"/>
    <property type="match status" value="1"/>
</dbReference>
<dbReference type="Pfam" id="PF02878">
    <property type="entry name" value="PGM_PMM_I"/>
    <property type="match status" value="1"/>
</dbReference>
<dbReference type="InterPro" id="IPR005846">
    <property type="entry name" value="A-D-PHexomutase_a/b/a-III"/>
</dbReference>
<dbReference type="Gene3D" id="3.40.120.10">
    <property type="entry name" value="Alpha-D-Glucose-1,6-Bisphosphate, subunit A, domain 3"/>
    <property type="match status" value="3"/>
</dbReference>
<dbReference type="PRINTS" id="PR00509">
    <property type="entry name" value="PGMPMM"/>
</dbReference>
<dbReference type="PANTHER" id="PTHR45745:SF1">
    <property type="entry name" value="PHOSPHOGLUCOMUTASE 2B-RELATED"/>
    <property type="match status" value="1"/>
</dbReference>
<dbReference type="Proteomes" id="UP000824267">
    <property type="component" value="Unassembled WGS sequence"/>
</dbReference>
<evidence type="ECO:0000256" key="2">
    <source>
        <dbReference type="ARBA" id="ARBA00010231"/>
    </source>
</evidence>
<dbReference type="InterPro" id="IPR005845">
    <property type="entry name" value="A-D-PHexomutase_a/b/a-II"/>
</dbReference>
<dbReference type="InterPro" id="IPR016055">
    <property type="entry name" value="A-D-PHexomutase_a/b/a-I/II/III"/>
</dbReference>
<dbReference type="InterPro" id="IPR036900">
    <property type="entry name" value="A-D-PHexomutase_C_sf"/>
</dbReference>
<reference evidence="11" key="2">
    <citation type="submission" date="2021-04" db="EMBL/GenBank/DDBJ databases">
        <authorList>
            <person name="Gilroy R."/>
        </authorList>
    </citation>
    <scope>NUCLEOTIDE SEQUENCE</scope>
    <source>
        <strain evidence="11">Gambia16-930</strain>
    </source>
</reference>
<evidence type="ECO:0000256" key="4">
    <source>
        <dbReference type="ARBA" id="ARBA00022723"/>
    </source>
</evidence>
<dbReference type="PANTHER" id="PTHR45745">
    <property type="entry name" value="PHOSPHOMANNOMUTASE 45A"/>
    <property type="match status" value="1"/>
</dbReference>
<accession>A0A9D1UHF4</accession>
<comment type="similarity">
    <text evidence="2 7">Belongs to the phosphohexose mutase family.</text>
</comment>
<keyword evidence="5 7" id="KW-0460">Magnesium</keyword>
<evidence type="ECO:0000256" key="3">
    <source>
        <dbReference type="ARBA" id="ARBA00022553"/>
    </source>
</evidence>
<dbReference type="CDD" id="cd05799">
    <property type="entry name" value="PGM2"/>
    <property type="match status" value="1"/>
</dbReference>
<dbReference type="GO" id="GO:0006166">
    <property type="term" value="P:purine ribonucleoside salvage"/>
    <property type="evidence" value="ECO:0007669"/>
    <property type="project" value="TreeGrafter"/>
</dbReference>
<gene>
    <name evidence="11" type="ORF">IAC47_00355</name>
</gene>
<keyword evidence="3" id="KW-0597">Phosphoprotein</keyword>
<dbReference type="InterPro" id="IPR005844">
    <property type="entry name" value="A-D-PHexomutase_a/b/a-I"/>
</dbReference>
<evidence type="ECO:0000256" key="7">
    <source>
        <dbReference type="RuleBase" id="RU004326"/>
    </source>
</evidence>
<dbReference type="PROSITE" id="PS00710">
    <property type="entry name" value="PGM_PMM"/>
    <property type="match status" value="1"/>
</dbReference>
<evidence type="ECO:0000313" key="11">
    <source>
        <dbReference type="EMBL" id="HIW86716.1"/>
    </source>
</evidence>
<keyword evidence="6" id="KW-0413">Isomerase</keyword>
<protein>
    <submittedName>
        <fullName evidence="11">Phospho-sugar mutase</fullName>
    </submittedName>
</protein>